<protein>
    <submittedName>
        <fullName evidence="1">Uncharacterized protein</fullName>
    </submittedName>
</protein>
<organism evidence="1">
    <name type="scientific">marine sediment metagenome</name>
    <dbReference type="NCBI Taxonomy" id="412755"/>
    <lineage>
        <taxon>unclassified sequences</taxon>
        <taxon>metagenomes</taxon>
        <taxon>ecological metagenomes</taxon>
    </lineage>
</organism>
<sequence length="46" mass="5387">MNIEVLDAEVAKLNFTKEEEFKVKQTNELILMIDSLRRGVLQSQQH</sequence>
<accession>A0A0F9HNG7</accession>
<comment type="caution">
    <text evidence="1">The sequence shown here is derived from an EMBL/GenBank/DDBJ whole genome shotgun (WGS) entry which is preliminary data.</text>
</comment>
<dbReference type="EMBL" id="LAZR01023968">
    <property type="protein sequence ID" value="KKL76687.1"/>
    <property type="molecule type" value="Genomic_DNA"/>
</dbReference>
<gene>
    <name evidence="1" type="ORF">LCGC14_2042390</name>
</gene>
<dbReference type="AlphaFoldDB" id="A0A0F9HNG7"/>
<proteinExistence type="predicted"/>
<name>A0A0F9HNG7_9ZZZZ</name>
<evidence type="ECO:0000313" key="1">
    <source>
        <dbReference type="EMBL" id="KKL76687.1"/>
    </source>
</evidence>
<reference evidence="1" key="1">
    <citation type="journal article" date="2015" name="Nature">
        <title>Complex archaea that bridge the gap between prokaryotes and eukaryotes.</title>
        <authorList>
            <person name="Spang A."/>
            <person name="Saw J.H."/>
            <person name="Jorgensen S.L."/>
            <person name="Zaremba-Niedzwiedzka K."/>
            <person name="Martijn J."/>
            <person name="Lind A.E."/>
            <person name="van Eijk R."/>
            <person name="Schleper C."/>
            <person name="Guy L."/>
            <person name="Ettema T.J."/>
        </authorList>
    </citation>
    <scope>NUCLEOTIDE SEQUENCE</scope>
</reference>